<evidence type="ECO:0000313" key="3">
    <source>
        <dbReference type="EMBL" id="RDX71253.1"/>
    </source>
</evidence>
<comment type="caution">
    <text evidence="3">The sequence shown here is derived from an EMBL/GenBank/DDBJ whole genome shotgun (WGS) entry which is preliminary data.</text>
</comment>
<dbReference type="AlphaFoldDB" id="A0A371EZ89"/>
<feature type="region of interest" description="Disordered" evidence="1">
    <location>
        <begin position="1"/>
        <end position="20"/>
    </location>
</feature>
<evidence type="ECO:0000256" key="1">
    <source>
        <dbReference type="SAM" id="MobiDB-lite"/>
    </source>
</evidence>
<protein>
    <recommendedName>
        <fullName evidence="2">DUF7745 domain-containing protein</fullName>
    </recommendedName>
</protein>
<dbReference type="PANTHER" id="PTHR48154">
    <property type="entry name" value="PROTEIN, PUTATIVE-RELATED"/>
    <property type="match status" value="1"/>
</dbReference>
<dbReference type="PANTHER" id="PTHR48154:SF1">
    <property type="entry name" value="PROTEIN, PUTATIVE-RELATED"/>
    <property type="match status" value="1"/>
</dbReference>
<feature type="non-terminal residue" evidence="3">
    <location>
        <position position="1"/>
    </location>
</feature>
<organism evidence="3 4">
    <name type="scientific">Mucuna pruriens</name>
    <name type="common">Velvet bean</name>
    <name type="synonym">Dolichos pruriens</name>
    <dbReference type="NCBI Taxonomy" id="157652"/>
    <lineage>
        <taxon>Eukaryota</taxon>
        <taxon>Viridiplantae</taxon>
        <taxon>Streptophyta</taxon>
        <taxon>Embryophyta</taxon>
        <taxon>Tracheophyta</taxon>
        <taxon>Spermatophyta</taxon>
        <taxon>Magnoliopsida</taxon>
        <taxon>eudicotyledons</taxon>
        <taxon>Gunneridae</taxon>
        <taxon>Pentapetalae</taxon>
        <taxon>rosids</taxon>
        <taxon>fabids</taxon>
        <taxon>Fabales</taxon>
        <taxon>Fabaceae</taxon>
        <taxon>Papilionoideae</taxon>
        <taxon>50 kb inversion clade</taxon>
        <taxon>NPAAA clade</taxon>
        <taxon>indigoferoid/millettioid clade</taxon>
        <taxon>Phaseoleae</taxon>
        <taxon>Mucuna</taxon>
    </lineage>
</organism>
<gene>
    <name evidence="3" type="ORF">CR513_49427</name>
</gene>
<sequence>MGWKHSKGKLGGEAPVAPRGGRLANIHKHIKDYVDLEAIDAFLGKRDRGENPIIAVLANTYYTLDYCYNKNGKGLRCCTSLLYLWITTHLFRDKKKTACSIKDHH</sequence>
<accession>A0A371EZ89</accession>
<dbReference type="OrthoDB" id="1739044at2759"/>
<evidence type="ECO:0000313" key="4">
    <source>
        <dbReference type="Proteomes" id="UP000257109"/>
    </source>
</evidence>
<dbReference type="Pfam" id="PF24924">
    <property type="entry name" value="DUF7745"/>
    <property type="match status" value="1"/>
</dbReference>
<proteinExistence type="predicted"/>
<dbReference type="InterPro" id="IPR056647">
    <property type="entry name" value="DUF7745"/>
</dbReference>
<reference evidence="3" key="1">
    <citation type="submission" date="2018-05" db="EMBL/GenBank/DDBJ databases">
        <title>Draft genome of Mucuna pruriens seed.</title>
        <authorList>
            <person name="Nnadi N.E."/>
            <person name="Vos R."/>
            <person name="Hasami M.H."/>
            <person name="Devisetty U.K."/>
            <person name="Aguiy J.C."/>
        </authorList>
    </citation>
    <scope>NUCLEOTIDE SEQUENCE [LARGE SCALE GENOMIC DNA]</scope>
    <source>
        <strain evidence="3">JCA_2017</strain>
    </source>
</reference>
<name>A0A371EZ89_MUCPR</name>
<keyword evidence="4" id="KW-1185">Reference proteome</keyword>
<dbReference type="Proteomes" id="UP000257109">
    <property type="component" value="Unassembled WGS sequence"/>
</dbReference>
<dbReference type="EMBL" id="QJKJ01011411">
    <property type="protein sequence ID" value="RDX71253.1"/>
    <property type="molecule type" value="Genomic_DNA"/>
</dbReference>
<evidence type="ECO:0000259" key="2">
    <source>
        <dbReference type="Pfam" id="PF24924"/>
    </source>
</evidence>
<feature type="domain" description="DUF7745" evidence="2">
    <location>
        <begin position="29"/>
        <end position="96"/>
    </location>
</feature>